<comment type="subcellular location">
    <subcellularLocation>
        <location evidence="1">Membrane</location>
        <topology evidence="1">Multi-pass membrane protein</topology>
    </subcellularLocation>
</comment>
<evidence type="ECO:0000259" key="5">
    <source>
        <dbReference type="PROSITE" id="PS50850"/>
    </source>
</evidence>
<keyword evidence="4" id="KW-1133">Transmembrane helix</keyword>
<proteinExistence type="inferred from homology"/>
<dbReference type="PROSITE" id="PS50850">
    <property type="entry name" value="MFS"/>
    <property type="match status" value="1"/>
</dbReference>
<keyword evidence="4" id="KW-0812">Transmembrane</keyword>
<evidence type="ECO:0000313" key="6">
    <source>
        <dbReference type="EMBL" id="RAO67495.1"/>
    </source>
</evidence>
<feature type="transmembrane region" description="Helical" evidence="4">
    <location>
        <begin position="258"/>
        <end position="284"/>
    </location>
</feature>
<feature type="transmembrane region" description="Helical" evidence="4">
    <location>
        <begin position="217"/>
        <end position="237"/>
    </location>
</feature>
<evidence type="ECO:0000256" key="3">
    <source>
        <dbReference type="SAM" id="MobiDB-lite"/>
    </source>
</evidence>
<gene>
    <name evidence="6" type="ORF">BHQ10_003507</name>
</gene>
<dbReference type="InterPro" id="IPR011701">
    <property type="entry name" value="MFS"/>
</dbReference>
<protein>
    <recommendedName>
        <fullName evidence="5">Major facilitator superfamily (MFS) profile domain-containing protein</fullName>
    </recommendedName>
</protein>
<evidence type="ECO:0000313" key="7">
    <source>
        <dbReference type="Proteomes" id="UP000249363"/>
    </source>
</evidence>
<dbReference type="GO" id="GO:0022857">
    <property type="term" value="F:transmembrane transporter activity"/>
    <property type="evidence" value="ECO:0007669"/>
    <property type="project" value="InterPro"/>
</dbReference>
<dbReference type="InterPro" id="IPR050327">
    <property type="entry name" value="Proton-linked_MCT"/>
</dbReference>
<accession>A0A364KVB1</accession>
<dbReference type="Pfam" id="PF07690">
    <property type="entry name" value="MFS_1"/>
    <property type="match status" value="1"/>
</dbReference>
<dbReference type="AlphaFoldDB" id="A0A364KVB1"/>
<dbReference type="InterPro" id="IPR036259">
    <property type="entry name" value="MFS_trans_sf"/>
</dbReference>
<feature type="transmembrane region" description="Helical" evidence="4">
    <location>
        <begin position="351"/>
        <end position="377"/>
    </location>
</feature>
<dbReference type="OrthoDB" id="6509908at2759"/>
<reference evidence="6 7" key="1">
    <citation type="journal article" date="2017" name="Biotechnol. Biofuels">
        <title>Differential beta-glucosidase expression as a function of carbon source availability in Talaromyces amestolkiae: a genomic and proteomic approach.</title>
        <authorList>
            <person name="de Eugenio L.I."/>
            <person name="Mendez-Liter J.A."/>
            <person name="Nieto-Dominguez M."/>
            <person name="Alonso L."/>
            <person name="Gil-Munoz J."/>
            <person name="Barriuso J."/>
            <person name="Prieto A."/>
            <person name="Martinez M.J."/>
        </authorList>
    </citation>
    <scope>NUCLEOTIDE SEQUENCE [LARGE SCALE GENOMIC DNA]</scope>
    <source>
        <strain evidence="6 7">CIB</strain>
    </source>
</reference>
<feature type="transmembrane region" description="Helical" evidence="4">
    <location>
        <begin position="296"/>
        <end position="315"/>
    </location>
</feature>
<dbReference type="RefSeq" id="XP_040732011.1">
    <property type="nucleotide sequence ID" value="XM_040875771.1"/>
</dbReference>
<dbReference type="InterPro" id="IPR020846">
    <property type="entry name" value="MFS_dom"/>
</dbReference>
<feature type="region of interest" description="Disordered" evidence="3">
    <location>
        <begin position="1"/>
        <end position="50"/>
    </location>
</feature>
<comment type="similarity">
    <text evidence="2">Belongs to the major facilitator superfamily. Monocarboxylate porter (TC 2.A.1.13) family.</text>
</comment>
<dbReference type="PANTHER" id="PTHR11360:SF234">
    <property type="entry name" value="MFS-TYPE TRANSPORTER DBAD-RELATED"/>
    <property type="match status" value="1"/>
</dbReference>
<feature type="transmembrane region" description="Helical" evidence="4">
    <location>
        <begin position="98"/>
        <end position="121"/>
    </location>
</feature>
<sequence length="460" mass="49238">MSTTEPKSSSDEFEPKTLEAGEEHSPTIVDDAEAAPPAPAPAPAPSQQSQIPNGGLQAWLQVLGAHLLFFNSWGIVNTFGAFQAYYESDLLSHESSSNISWIGTFQGFLLIVIGSVTGPVFDLGYFRSTLSVGAFLIVFGLMMTSLGTEYYQIFLAQGLCVGLGTGCLFLPSVAIVATYFSTKRALATGITAAGGSIGSVIYPIVFRKLQPQIGFPWATRVLGFIALFTLTISVLLMKPRLPPPSKTRSLFDSAAFKSVPYVVFSIGLFLAFIGLYIPFFYIVLAGERRYGLPDDLSNYMLSVLNAASVFGRIIPGLLADKFGSLEILTYCTISAAIMSFCWAAVHNLGGLVVYCLFYGFLSGAVVSLPTTVVAGLVPELRLMGTWMGMSFSFAGLGLLIGNPIAGTIINVAENKFTGGFFFSASTVIAAGVIFVGVGIYRPASFKWLKKVTGTQRKVEQ</sequence>
<feature type="compositionally biased region" description="Basic and acidic residues" evidence="3">
    <location>
        <begin position="8"/>
        <end position="25"/>
    </location>
</feature>
<feature type="transmembrane region" description="Helical" evidence="4">
    <location>
        <begin position="128"/>
        <end position="147"/>
    </location>
</feature>
<feature type="transmembrane region" description="Helical" evidence="4">
    <location>
        <begin position="389"/>
        <end position="412"/>
    </location>
</feature>
<dbReference type="CDD" id="cd17352">
    <property type="entry name" value="MFS_MCT_SLC16"/>
    <property type="match status" value="1"/>
</dbReference>
<dbReference type="GO" id="GO:0016020">
    <property type="term" value="C:membrane"/>
    <property type="evidence" value="ECO:0007669"/>
    <property type="project" value="UniProtKB-SubCell"/>
</dbReference>
<keyword evidence="7" id="KW-1185">Reference proteome</keyword>
<dbReference type="PANTHER" id="PTHR11360">
    <property type="entry name" value="MONOCARBOXYLATE TRANSPORTER"/>
    <property type="match status" value="1"/>
</dbReference>
<feature type="transmembrane region" description="Helical" evidence="4">
    <location>
        <begin position="67"/>
        <end position="86"/>
    </location>
</feature>
<evidence type="ECO:0000256" key="4">
    <source>
        <dbReference type="SAM" id="Phobius"/>
    </source>
</evidence>
<organism evidence="6 7">
    <name type="scientific">Talaromyces amestolkiae</name>
    <dbReference type="NCBI Taxonomy" id="1196081"/>
    <lineage>
        <taxon>Eukaryota</taxon>
        <taxon>Fungi</taxon>
        <taxon>Dikarya</taxon>
        <taxon>Ascomycota</taxon>
        <taxon>Pezizomycotina</taxon>
        <taxon>Eurotiomycetes</taxon>
        <taxon>Eurotiomycetidae</taxon>
        <taxon>Eurotiales</taxon>
        <taxon>Trichocomaceae</taxon>
        <taxon>Talaromyces</taxon>
        <taxon>Talaromyces sect. Talaromyces</taxon>
    </lineage>
</organism>
<keyword evidence="4" id="KW-0472">Membrane</keyword>
<dbReference type="Gene3D" id="1.20.1250.20">
    <property type="entry name" value="MFS general substrate transporter like domains"/>
    <property type="match status" value="2"/>
</dbReference>
<feature type="transmembrane region" description="Helical" evidence="4">
    <location>
        <begin position="153"/>
        <end position="179"/>
    </location>
</feature>
<feature type="transmembrane region" description="Helical" evidence="4">
    <location>
        <begin position="186"/>
        <end position="205"/>
    </location>
</feature>
<dbReference type="SUPFAM" id="SSF103473">
    <property type="entry name" value="MFS general substrate transporter"/>
    <property type="match status" value="1"/>
</dbReference>
<feature type="transmembrane region" description="Helical" evidence="4">
    <location>
        <begin position="327"/>
        <end position="345"/>
    </location>
</feature>
<name>A0A364KVB1_TALAM</name>
<evidence type="ECO:0000256" key="2">
    <source>
        <dbReference type="ARBA" id="ARBA00006727"/>
    </source>
</evidence>
<dbReference type="EMBL" id="MIKG01000005">
    <property type="protein sequence ID" value="RAO67495.1"/>
    <property type="molecule type" value="Genomic_DNA"/>
</dbReference>
<comment type="caution">
    <text evidence="6">The sequence shown here is derived from an EMBL/GenBank/DDBJ whole genome shotgun (WGS) entry which is preliminary data.</text>
</comment>
<dbReference type="GeneID" id="63792723"/>
<evidence type="ECO:0000256" key="1">
    <source>
        <dbReference type="ARBA" id="ARBA00004141"/>
    </source>
</evidence>
<feature type="domain" description="Major facilitator superfamily (MFS) profile" evidence="5">
    <location>
        <begin position="260"/>
        <end position="460"/>
    </location>
</feature>
<feature type="transmembrane region" description="Helical" evidence="4">
    <location>
        <begin position="418"/>
        <end position="440"/>
    </location>
</feature>
<dbReference type="Proteomes" id="UP000249363">
    <property type="component" value="Unassembled WGS sequence"/>
</dbReference>